<evidence type="ECO:0000313" key="9">
    <source>
        <dbReference type="Proteomes" id="UP001175271"/>
    </source>
</evidence>
<evidence type="ECO:0000313" key="8">
    <source>
        <dbReference type="EMBL" id="KAK0400984.1"/>
    </source>
</evidence>
<dbReference type="SMART" id="SM00034">
    <property type="entry name" value="CLECT"/>
    <property type="match status" value="2"/>
</dbReference>
<dbReference type="CDD" id="cd04280">
    <property type="entry name" value="ZnMc_astacin_like"/>
    <property type="match status" value="3"/>
</dbReference>
<gene>
    <name evidence="8" type="ORF">QR680_015545</name>
</gene>
<feature type="binding site" evidence="3">
    <location>
        <position position="347"/>
    </location>
    <ligand>
        <name>Zn(2+)</name>
        <dbReference type="ChEBI" id="CHEBI:29105"/>
        <note>catalytic</note>
    </ligand>
</feature>
<dbReference type="GO" id="GO:0008270">
    <property type="term" value="F:zinc ion binding"/>
    <property type="evidence" value="ECO:0007669"/>
    <property type="project" value="UniProtKB-UniRule"/>
</dbReference>
<dbReference type="Gene3D" id="3.10.100.10">
    <property type="entry name" value="Mannose-Binding Protein A, subunit A"/>
    <property type="match status" value="2"/>
</dbReference>
<dbReference type="GO" id="GO:0004222">
    <property type="term" value="F:metalloendopeptidase activity"/>
    <property type="evidence" value="ECO:0007669"/>
    <property type="project" value="UniProtKB-UniRule"/>
</dbReference>
<feature type="domain" description="C-type lectin" evidence="6">
    <location>
        <begin position="1651"/>
        <end position="1779"/>
    </location>
</feature>
<dbReference type="InterPro" id="IPR035914">
    <property type="entry name" value="Sperma_CUB_dom_sf"/>
</dbReference>
<proteinExistence type="predicted"/>
<organism evidence="8 9">
    <name type="scientific">Steinernema hermaphroditum</name>
    <dbReference type="NCBI Taxonomy" id="289476"/>
    <lineage>
        <taxon>Eukaryota</taxon>
        <taxon>Metazoa</taxon>
        <taxon>Ecdysozoa</taxon>
        <taxon>Nematoda</taxon>
        <taxon>Chromadorea</taxon>
        <taxon>Rhabditida</taxon>
        <taxon>Tylenchina</taxon>
        <taxon>Panagrolaimomorpha</taxon>
        <taxon>Strongyloidoidea</taxon>
        <taxon>Steinernematidae</taxon>
        <taxon>Steinernema</taxon>
    </lineage>
</organism>
<dbReference type="EMBL" id="JAUCMV010000004">
    <property type="protein sequence ID" value="KAK0400984.1"/>
    <property type="molecule type" value="Genomic_DNA"/>
</dbReference>
<dbReference type="InterPro" id="IPR034035">
    <property type="entry name" value="Astacin-like_dom"/>
</dbReference>
<reference evidence="8" key="1">
    <citation type="submission" date="2023-06" db="EMBL/GenBank/DDBJ databases">
        <title>Genomic analysis of the entomopathogenic nematode Steinernema hermaphroditum.</title>
        <authorList>
            <person name="Schwarz E.M."/>
            <person name="Heppert J.K."/>
            <person name="Baniya A."/>
            <person name="Schwartz H.T."/>
            <person name="Tan C.-H."/>
            <person name="Antoshechkin I."/>
            <person name="Sternberg P.W."/>
            <person name="Goodrich-Blair H."/>
            <person name="Dillman A.R."/>
        </authorList>
    </citation>
    <scope>NUCLEOTIDE SEQUENCE</scope>
    <source>
        <strain evidence="8">PS9179</strain>
        <tissue evidence="8">Whole animal</tissue>
    </source>
</reference>
<evidence type="ECO:0000256" key="4">
    <source>
        <dbReference type="RuleBase" id="RU361183"/>
    </source>
</evidence>
<feature type="binding site" evidence="3">
    <location>
        <position position="783"/>
    </location>
    <ligand>
        <name>Zn(2+)</name>
        <dbReference type="ChEBI" id="CHEBI:29105"/>
        <note>catalytic</note>
    </ligand>
</feature>
<dbReference type="InterPro" id="IPR016187">
    <property type="entry name" value="CTDL_fold"/>
</dbReference>
<keyword evidence="3 4" id="KW-0378">Hydrolase</keyword>
<dbReference type="InterPro" id="IPR001506">
    <property type="entry name" value="Peptidase_M12A"/>
</dbReference>
<dbReference type="EC" id="3.4.24.-" evidence="4"/>
<dbReference type="Gene3D" id="3.40.390.10">
    <property type="entry name" value="Collagenase (Catalytic Domain)"/>
    <property type="match status" value="3"/>
</dbReference>
<keyword evidence="1" id="KW-0245">EGF-like domain</keyword>
<feature type="active site" evidence="3">
    <location>
        <position position="348"/>
    </location>
</feature>
<feature type="domain" description="Peptidase M12A" evidence="7">
    <location>
        <begin position="1141"/>
        <end position="1347"/>
    </location>
</feature>
<comment type="caution">
    <text evidence="8">The sequence shown here is derived from an EMBL/GenBank/DDBJ whole genome shotgun (WGS) entry which is preliminary data.</text>
</comment>
<keyword evidence="2" id="KW-1015">Disulfide bond</keyword>
<keyword evidence="3 4" id="KW-0479">Metal-binding</keyword>
<dbReference type="GO" id="GO:0006508">
    <property type="term" value="P:proteolysis"/>
    <property type="evidence" value="ECO:0007669"/>
    <property type="project" value="UniProtKB-KW"/>
</dbReference>
<dbReference type="SMART" id="SM00235">
    <property type="entry name" value="ZnMc"/>
    <property type="match status" value="3"/>
</dbReference>
<feature type="binding site" evidence="3">
    <location>
        <position position="789"/>
    </location>
    <ligand>
        <name>Zn(2+)</name>
        <dbReference type="ChEBI" id="CHEBI:29105"/>
        <note>catalytic</note>
    </ligand>
</feature>
<feature type="domain" description="Peptidase M12A" evidence="7">
    <location>
        <begin position="678"/>
        <end position="885"/>
    </location>
</feature>
<feature type="binding site" evidence="3">
    <location>
        <position position="1242"/>
    </location>
    <ligand>
        <name>Zn(2+)</name>
        <dbReference type="ChEBI" id="CHEBI:29105"/>
        <note>catalytic</note>
    </ligand>
</feature>
<keyword evidence="3 4" id="KW-0482">Metalloprotease</keyword>
<protein>
    <recommendedName>
        <fullName evidence="4">Metalloendopeptidase</fullName>
        <ecNumber evidence="4">3.4.24.-</ecNumber>
    </recommendedName>
</protein>
<dbReference type="PROSITE" id="PS51864">
    <property type="entry name" value="ASTACIN"/>
    <property type="match status" value="3"/>
</dbReference>
<comment type="cofactor">
    <cofactor evidence="3 4">
        <name>Zn(2+)</name>
        <dbReference type="ChEBI" id="CHEBI:29105"/>
    </cofactor>
    <text evidence="3 4">Binds 1 zinc ion per subunit.</text>
</comment>
<dbReference type="CDD" id="cd00037">
    <property type="entry name" value="CLECT"/>
    <property type="match status" value="2"/>
</dbReference>
<dbReference type="Pfam" id="PF01400">
    <property type="entry name" value="Astacin"/>
    <property type="match status" value="3"/>
</dbReference>
<dbReference type="Proteomes" id="UP001175271">
    <property type="component" value="Unassembled WGS sequence"/>
</dbReference>
<accession>A0AA39LL25</accession>
<feature type="binding site" evidence="3">
    <location>
        <position position="357"/>
    </location>
    <ligand>
        <name>Zn(2+)</name>
        <dbReference type="ChEBI" id="CHEBI:29105"/>
        <note>catalytic</note>
    </ligand>
</feature>
<comment type="caution">
    <text evidence="3">Lacks conserved residue(s) required for the propagation of feature annotation.</text>
</comment>
<dbReference type="InterPro" id="IPR016186">
    <property type="entry name" value="C-type_lectin-like/link_sf"/>
</dbReference>
<name>A0AA39LL25_9BILA</name>
<feature type="region of interest" description="Disordered" evidence="5">
    <location>
        <begin position="1067"/>
        <end position="1086"/>
    </location>
</feature>
<dbReference type="SUPFAM" id="SSF56436">
    <property type="entry name" value="C-type lectin-like"/>
    <property type="match status" value="2"/>
</dbReference>
<feature type="domain" description="C-type lectin" evidence="6">
    <location>
        <begin position="1513"/>
        <end position="1626"/>
    </location>
</feature>
<dbReference type="PANTHER" id="PTHR10127:SF793">
    <property type="entry name" value="ZINC METALLOPROTEINASE NAS-31"/>
    <property type="match status" value="1"/>
</dbReference>
<evidence type="ECO:0000259" key="6">
    <source>
        <dbReference type="PROSITE" id="PS50041"/>
    </source>
</evidence>
<feature type="active site" evidence="3">
    <location>
        <position position="1243"/>
    </location>
</feature>
<dbReference type="Pfam" id="PF00059">
    <property type="entry name" value="Lectin_C"/>
    <property type="match status" value="2"/>
</dbReference>
<keyword evidence="3 4" id="KW-0645">Protease</keyword>
<feature type="binding site" evidence="3">
    <location>
        <position position="1246"/>
    </location>
    <ligand>
        <name>Zn(2+)</name>
        <dbReference type="ChEBI" id="CHEBI:29105"/>
        <note>catalytic</note>
    </ligand>
</feature>
<dbReference type="PROSITE" id="PS50041">
    <property type="entry name" value="C_TYPE_LECTIN_2"/>
    <property type="match status" value="2"/>
</dbReference>
<evidence type="ECO:0000259" key="7">
    <source>
        <dbReference type="PROSITE" id="PS51864"/>
    </source>
</evidence>
<feature type="binding site" evidence="3">
    <location>
        <position position="779"/>
    </location>
    <ligand>
        <name>Zn(2+)</name>
        <dbReference type="ChEBI" id="CHEBI:29105"/>
        <note>catalytic</note>
    </ligand>
</feature>
<dbReference type="InterPro" id="IPR001304">
    <property type="entry name" value="C-type_lectin-like"/>
</dbReference>
<evidence type="ECO:0000256" key="2">
    <source>
        <dbReference type="ARBA" id="ARBA00023157"/>
    </source>
</evidence>
<keyword evidence="9" id="KW-1185">Reference proteome</keyword>
<sequence>MRAYVRSSHLEHQPSRFKLFEEYYNDEGSDDLRQFLRFSRADFDSLHETLRANLEKPRNHTYPISSKHRLAVFLRFIGHGPSFKAMETSFGIGYTTVYKIILEVAHAVLDSSLQLPLPTTDDLTNEEYDRLNGLAPDHFQKRADFINANKDRLNAKVKAQADNNMEKFIKAREEQKKNRVPDAPEIEPFTMKPSEHLSIYDINEPLGLGEFLWDGDQDIHVPQLTEFFGLKDPTDQTTSLSRRKRQAMVDSQYPTDTWTQGVPYFFDPSLSASGVAAVQTAIGFWQTYTCVRFMPVSSPSASTIKPVVRFYNGSGCSSPIGRSTDPSIVTQDISLGTGCDTPGTAAHEIGHTIGLYHAQQRIDRDAWISINTSNIIPSYVFAFSEASSSTNYNYGMRYDFRSIMHYGPYAFPINPAIPTIQAFDWLSQYSIGASRMPTFTDVAVINYHYKCYATADWTDLAISNQIGNGVWAGSTVEANCTWHIMAPAGKFVQFYVKSVGAGGSNSAHCSRDCYWAGVDIKWDSNKQPEGYRICCPDSYYWMNQSRDNRLIVMAYNYWFYTDFTLSYRIVHCTFILLIVCFAVANTEPPPSTIGSDGKPLRGAALRAKKNRVPGAPEIEPFTVKPPEFPSISEINTKLGLEQVYLESDEYFPIQQLKERFGLEDPIQQTTPSSRRKRQTMVDLQYPTDTWTQGVPYFFDPSLSTSGVAAVQTAIGFWQTYTCVRFTQVSSPSASTIKPVVRFYNGSGCNSPVGRLTDPSYVTQDVSIGTTCDTPAIASHEIGHTLGMYHGQQRADRDWWISVNTSNINPSYVFAFNEANSSTNYNYGMRYDLRSIMHYTPYSGFAINQSAPVMNAYDWLAQYSMGASRMPVFTDITLINYEYKCYVTNQIGNGVWAGSAVQANCTWHILAPAGKFVQFYVQSVGAGGSNSTHCSSNCYWAGVDIKWDSNKQPEGYRICCPDSYYWMNQSKDNLLIVQAYNYWYYTDFTLSYRIANTAPPSTTTGSDGKPLRGAALRAKTNEEYDRLNGLAPDHFQKRADFINANKDRLNAKVKAELDKNMQSFVKAREEQKKNRVPGAPDVGPFTKKPSELLSISDINTPLGLGEFLWDGDQDLNIQQLKEIFGLVDSTGQTTQSPRAKRQTMVDSQYPTDTWTQGVPYYFDPSLSASGVAAVQTAIGFWQANTCLRFTQVSSPSASTIKPVVRFYNGSGCNSPVGRITDPSYVTQDISLGTGCDSPGIAAHEIGHTIGMYHGQQRADRDPWISINTSNINPSYVFAFNEANSSTNYNYGMRYDLRSIMHYTPYAFAINQSIPTIQAFDWLSQYSIGASRMPVFTDIAVINYHYKCYVGSCGGLLTPTANWTDLNVANQIGNGVWAGSTVQANCTWHILAPSGKFVQFYVKSVGAAGSNSTHCSSNCYWAGVDIKWDSNKQPEGYRICCPDSYYWMNQSRNNLLIVQAYNYWYYTDFTLSYRIGRSRGSPYSGTMNFLMLVAFIVGVSFADQSCPVGTVRSLKGDKCFHTTKLFLADFETAENACVSFGGHLASVHDQWDNAELMVADHFGTFWLGGRDVHNNDTWTWTDGSPFNYNNWAAGALSGEAGKNCLLMDGASVLWEATDCNAKAYFICESPLDVKTTPAPPTTMALYPSRGSCFDNYCYTYVHHRLNWQNAEEYCQQLGGHLASSHSYKSEVLLKALITYVDFRESVTTRAWLGARITYSGSVRYLIWSDGSTSDYSNWNSGMPDGAGNCIGMKSTNGEGVNNVVEGWSNYYCDSKYTFICAVPQ</sequence>
<feature type="domain" description="Peptidase M12A" evidence="7">
    <location>
        <begin position="246"/>
        <end position="452"/>
    </location>
</feature>
<dbReference type="SUPFAM" id="SSF55486">
    <property type="entry name" value="Metalloproteases ('zincins'), catalytic domain"/>
    <property type="match status" value="3"/>
</dbReference>
<dbReference type="SUPFAM" id="SSF49854">
    <property type="entry name" value="Spermadhesin, CUB domain"/>
    <property type="match status" value="3"/>
</dbReference>
<keyword evidence="3 4" id="KW-0862">Zinc</keyword>
<feature type="binding site" evidence="3">
    <location>
        <position position="351"/>
    </location>
    <ligand>
        <name>Zn(2+)</name>
        <dbReference type="ChEBI" id="CHEBI:29105"/>
        <note>catalytic</note>
    </ligand>
</feature>
<dbReference type="InterPro" id="IPR006026">
    <property type="entry name" value="Peptidase_Metallo"/>
</dbReference>
<feature type="active site" evidence="3">
    <location>
        <position position="780"/>
    </location>
</feature>
<dbReference type="PRINTS" id="PR00480">
    <property type="entry name" value="ASTACIN"/>
</dbReference>
<evidence type="ECO:0000256" key="1">
    <source>
        <dbReference type="ARBA" id="ARBA00022536"/>
    </source>
</evidence>
<feature type="binding site" evidence="3">
    <location>
        <position position="1252"/>
    </location>
    <ligand>
        <name>Zn(2+)</name>
        <dbReference type="ChEBI" id="CHEBI:29105"/>
        <note>catalytic</note>
    </ligand>
</feature>
<evidence type="ECO:0000256" key="5">
    <source>
        <dbReference type="SAM" id="MobiDB-lite"/>
    </source>
</evidence>
<evidence type="ECO:0000256" key="3">
    <source>
        <dbReference type="PROSITE-ProRule" id="PRU01211"/>
    </source>
</evidence>
<dbReference type="PANTHER" id="PTHR10127">
    <property type="entry name" value="DISCOIDIN, CUB, EGF, LAMININ , AND ZINC METALLOPROTEASE DOMAIN CONTAINING"/>
    <property type="match status" value="1"/>
</dbReference>
<dbReference type="InterPro" id="IPR024079">
    <property type="entry name" value="MetalloPept_cat_dom_sf"/>
</dbReference>